<feature type="signal peptide" evidence="1">
    <location>
        <begin position="1"/>
        <end position="26"/>
    </location>
</feature>
<evidence type="ECO:0000313" key="2">
    <source>
        <dbReference type="EMBL" id="CZQ93759.1"/>
    </source>
</evidence>
<protein>
    <submittedName>
        <fullName evidence="2">Uncharacterized protein</fullName>
    </submittedName>
</protein>
<sequence length="173" mass="19215">MRKIFMCVLMTLTLLNVAAPDLSVFADENDTQVIKTEITGGPNTTIINANIIPEETVHEYEYDGLVISSNIALEEDDFLRIQQEVTEASKTSKITVRGPVQPGTYTGSIIYGPVNRVNSNKSVQFVVDVFIAWVGTKIPVKYTDTTFKNYIVSSVLGWNIAPTYTSEWISRAT</sequence>
<dbReference type="RefSeq" id="WP_086989137.1">
    <property type="nucleotide sequence ID" value="NZ_FJMZ01000018.1"/>
</dbReference>
<comment type="caution">
    <text evidence="2">The sequence shown here is derived from an EMBL/GenBank/DDBJ whole genome shotgun (WGS) entry which is preliminary data.</text>
</comment>
<accession>A0ABP2CJ87</accession>
<keyword evidence="3" id="KW-1185">Reference proteome</keyword>
<name>A0ABP2CJ87_9LACT</name>
<feature type="chain" id="PRO_5045512318" evidence="1">
    <location>
        <begin position="27"/>
        <end position="173"/>
    </location>
</feature>
<gene>
    <name evidence="2" type="ORF">TFLO_1696</name>
</gene>
<keyword evidence="1" id="KW-0732">Signal</keyword>
<evidence type="ECO:0000313" key="3">
    <source>
        <dbReference type="Proteomes" id="UP000195947"/>
    </source>
</evidence>
<organism evidence="2 3">
    <name type="scientific">Trichococcus flocculiformis</name>
    <dbReference type="NCBI Taxonomy" id="82803"/>
    <lineage>
        <taxon>Bacteria</taxon>
        <taxon>Bacillati</taxon>
        <taxon>Bacillota</taxon>
        <taxon>Bacilli</taxon>
        <taxon>Lactobacillales</taxon>
        <taxon>Carnobacteriaceae</taxon>
        <taxon>Trichococcus</taxon>
    </lineage>
</organism>
<proteinExistence type="predicted"/>
<dbReference type="Proteomes" id="UP000195947">
    <property type="component" value="Unassembled WGS sequence"/>
</dbReference>
<evidence type="ECO:0000256" key="1">
    <source>
        <dbReference type="SAM" id="SignalP"/>
    </source>
</evidence>
<dbReference type="EMBL" id="FJMZ01000018">
    <property type="protein sequence ID" value="CZQ93759.1"/>
    <property type="molecule type" value="Genomic_DNA"/>
</dbReference>
<reference evidence="2 3" key="1">
    <citation type="submission" date="2016-02" db="EMBL/GenBank/DDBJ databases">
        <authorList>
            <person name="Strepis N."/>
        </authorList>
    </citation>
    <scope>NUCLEOTIDE SEQUENCE [LARGE SCALE GENOMIC DNA]</scope>
    <source>
        <strain evidence="2">Trichococcus flocculiformis</strain>
    </source>
</reference>